<dbReference type="Gene3D" id="2.40.50.90">
    <property type="match status" value="1"/>
</dbReference>
<keyword evidence="1" id="KW-0540">Nuclease</keyword>
<evidence type="ECO:0000256" key="1">
    <source>
        <dbReference type="ARBA" id="ARBA00022722"/>
    </source>
</evidence>
<dbReference type="PANTHER" id="PTHR12302">
    <property type="entry name" value="EBNA2 BINDING PROTEIN P100"/>
    <property type="match status" value="1"/>
</dbReference>
<evidence type="ECO:0000313" key="5">
    <source>
        <dbReference type="EMBL" id="MCC0177069.1"/>
    </source>
</evidence>
<evidence type="ECO:0000256" key="2">
    <source>
        <dbReference type="ARBA" id="ARBA00022759"/>
    </source>
</evidence>
<dbReference type="PANTHER" id="PTHR12302:SF3">
    <property type="entry name" value="SERINE_THREONINE-PROTEIN KINASE 31"/>
    <property type="match status" value="1"/>
</dbReference>
<dbReference type="SMART" id="SM00318">
    <property type="entry name" value="SNc"/>
    <property type="match status" value="1"/>
</dbReference>
<name>A0A964BPU2_9CYAN</name>
<accession>A0A964BPU2</accession>
<dbReference type="InterPro" id="IPR035437">
    <property type="entry name" value="SNase_OB-fold_sf"/>
</dbReference>
<dbReference type="GO" id="GO:0004519">
    <property type="term" value="F:endonuclease activity"/>
    <property type="evidence" value="ECO:0007669"/>
    <property type="project" value="UniProtKB-KW"/>
</dbReference>
<dbReference type="GO" id="GO:0016787">
    <property type="term" value="F:hydrolase activity"/>
    <property type="evidence" value="ECO:0007669"/>
    <property type="project" value="UniProtKB-KW"/>
</dbReference>
<dbReference type="SUPFAM" id="SSF50199">
    <property type="entry name" value="Staphylococcal nuclease"/>
    <property type="match status" value="1"/>
</dbReference>
<evidence type="ECO:0000259" key="4">
    <source>
        <dbReference type="PROSITE" id="PS50830"/>
    </source>
</evidence>
<gene>
    <name evidence="5" type="ORF">I4641_08775</name>
</gene>
<dbReference type="Proteomes" id="UP000729733">
    <property type="component" value="Unassembled WGS sequence"/>
</dbReference>
<dbReference type="EMBL" id="JADWDC010000016">
    <property type="protein sequence ID" value="MCC0177069.1"/>
    <property type="molecule type" value="Genomic_DNA"/>
</dbReference>
<organism evidence="5 6">
    <name type="scientific">Waterburya agarophytonicola KI4</name>
    <dbReference type="NCBI Taxonomy" id="2874699"/>
    <lineage>
        <taxon>Bacteria</taxon>
        <taxon>Bacillati</taxon>
        <taxon>Cyanobacteriota</taxon>
        <taxon>Cyanophyceae</taxon>
        <taxon>Pleurocapsales</taxon>
        <taxon>Hyellaceae</taxon>
        <taxon>Waterburya</taxon>
        <taxon>Waterburya agarophytonicola</taxon>
    </lineage>
</organism>
<keyword evidence="6" id="KW-1185">Reference proteome</keyword>
<proteinExistence type="predicted"/>
<dbReference type="InterPro" id="IPR016071">
    <property type="entry name" value="Staphylococal_nuclease_OB-fold"/>
</dbReference>
<keyword evidence="3" id="KW-0378">Hydrolase</keyword>
<dbReference type="RefSeq" id="WP_229640107.1">
    <property type="nucleotide sequence ID" value="NZ_JADWDC010000016.1"/>
</dbReference>
<keyword evidence="2" id="KW-0255">Endonuclease</keyword>
<dbReference type="AlphaFoldDB" id="A0A964BPU2"/>
<sequence length="160" mass="18332">MCLIFLFACSPNQEKTNLYSGKVRRVLSGQTIEIAFTETYQTATVRITGIDAPDLRQSPWGKTAKERLKELVIGLPVSIETDNLKSDRFNRLNAHIWQDKTLISEKLVQEGCVLANIEYPHSYSKLLIDAQEYARLMGYGIWNPQQALRQTPNQFRSKIK</sequence>
<dbReference type="PROSITE" id="PS50830">
    <property type="entry name" value="TNASE_3"/>
    <property type="match status" value="1"/>
</dbReference>
<protein>
    <submittedName>
        <fullName evidence="5">Thermonuclease family protein</fullName>
    </submittedName>
</protein>
<evidence type="ECO:0000256" key="3">
    <source>
        <dbReference type="ARBA" id="ARBA00022801"/>
    </source>
</evidence>
<dbReference type="Pfam" id="PF00565">
    <property type="entry name" value="SNase"/>
    <property type="match status" value="1"/>
</dbReference>
<reference evidence="5" key="1">
    <citation type="journal article" date="2021" name="Antonie Van Leeuwenhoek">
        <title>Draft genome and description of Waterburya agarophytonicola gen. nov. sp. nov. (Pleurocapsales, Cyanobacteria): a seaweed symbiont.</title>
        <authorList>
            <person name="Bonthond G."/>
            <person name="Shalygin S."/>
            <person name="Bayer T."/>
            <person name="Weinberger F."/>
        </authorList>
    </citation>
    <scope>NUCLEOTIDE SEQUENCE</scope>
    <source>
        <strain evidence="5">KI4</strain>
    </source>
</reference>
<feature type="domain" description="TNase-like" evidence="4">
    <location>
        <begin position="17"/>
        <end position="144"/>
    </location>
</feature>
<evidence type="ECO:0000313" key="6">
    <source>
        <dbReference type="Proteomes" id="UP000729733"/>
    </source>
</evidence>
<comment type="caution">
    <text evidence="5">The sequence shown here is derived from an EMBL/GenBank/DDBJ whole genome shotgun (WGS) entry which is preliminary data.</text>
</comment>